<gene>
    <name evidence="12" type="ORF">C1N66_04475</name>
</gene>
<feature type="region of interest" description="Disordered" evidence="7">
    <location>
        <begin position="1683"/>
        <end position="1797"/>
    </location>
</feature>
<comment type="subcellular location">
    <subcellularLocation>
        <location evidence="1">Secreted</location>
        <location evidence="1">Cell wall</location>
        <topology evidence="1">Peptidoglycan-anchor</topology>
    </subcellularLocation>
</comment>
<dbReference type="Gene3D" id="2.60.40.1280">
    <property type="match status" value="1"/>
</dbReference>
<feature type="domain" description="Collagen binding" evidence="9">
    <location>
        <begin position="183"/>
        <end position="307"/>
    </location>
</feature>
<feature type="domain" description="SpaA-like prealbumin fold" evidence="10">
    <location>
        <begin position="1035"/>
        <end position="1118"/>
    </location>
</feature>
<dbReference type="Pfam" id="PF17802">
    <property type="entry name" value="SpaA"/>
    <property type="match status" value="13"/>
</dbReference>
<evidence type="ECO:0000256" key="8">
    <source>
        <dbReference type="SAM" id="Phobius"/>
    </source>
</evidence>
<dbReference type="InterPro" id="IPR008456">
    <property type="entry name" value="Collagen-bd_dom"/>
</dbReference>
<keyword evidence="8" id="KW-0472">Membrane</keyword>
<feature type="domain" description="SpaA-like prealbumin fold" evidence="10">
    <location>
        <begin position="663"/>
        <end position="747"/>
    </location>
</feature>
<dbReference type="Pfam" id="PF17961">
    <property type="entry name" value="Big_8"/>
    <property type="match status" value="1"/>
</dbReference>
<organism evidence="12 13">
    <name type="scientific">Bacillus cereus</name>
    <dbReference type="NCBI Taxonomy" id="1396"/>
    <lineage>
        <taxon>Bacteria</taxon>
        <taxon>Bacillati</taxon>
        <taxon>Bacillota</taxon>
        <taxon>Bacilli</taxon>
        <taxon>Bacillales</taxon>
        <taxon>Bacillaceae</taxon>
        <taxon>Bacillus</taxon>
        <taxon>Bacillus cereus group</taxon>
    </lineage>
</organism>
<dbReference type="NCBIfam" id="TIGR01167">
    <property type="entry name" value="LPXTG_anchor"/>
    <property type="match status" value="1"/>
</dbReference>
<dbReference type="SUPFAM" id="SSF49401">
    <property type="entry name" value="Bacterial adhesins"/>
    <property type="match status" value="2"/>
</dbReference>
<evidence type="ECO:0000256" key="6">
    <source>
        <dbReference type="ARBA" id="ARBA00023088"/>
    </source>
</evidence>
<keyword evidence="8" id="KW-0812">Transmembrane</keyword>
<evidence type="ECO:0000256" key="7">
    <source>
        <dbReference type="SAM" id="MobiDB-lite"/>
    </source>
</evidence>
<feature type="domain" description="SpaA-like prealbumin fold" evidence="10">
    <location>
        <begin position="481"/>
        <end position="568"/>
    </location>
</feature>
<dbReference type="NCBIfam" id="TIGR04226">
    <property type="entry name" value="RrgB_K2N_iso_D2"/>
    <property type="match status" value="1"/>
</dbReference>
<feature type="domain" description="SpaA-like prealbumin fold" evidence="10">
    <location>
        <begin position="1407"/>
        <end position="1490"/>
    </location>
</feature>
<evidence type="ECO:0000256" key="2">
    <source>
        <dbReference type="ARBA" id="ARBA00007257"/>
    </source>
</evidence>
<dbReference type="SUPFAM" id="SSF49478">
    <property type="entry name" value="Cna protein B-type domain"/>
    <property type="match status" value="13"/>
</dbReference>
<dbReference type="Proteomes" id="UP000464780">
    <property type="component" value="Chromosome"/>
</dbReference>
<accession>A0AB73UEM4</accession>
<feature type="domain" description="SDR-like Ig" evidence="11">
    <location>
        <begin position="57"/>
        <end position="141"/>
    </location>
</feature>
<dbReference type="InterPro" id="IPR008966">
    <property type="entry name" value="Adhesion_dom_sf"/>
</dbReference>
<feature type="domain" description="SpaA-like prealbumin fold" evidence="10">
    <location>
        <begin position="942"/>
        <end position="1024"/>
    </location>
</feature>
<keyword evidence="3" id="KW-0134">Cell wall</keyword>
<feature type="domain" description="SpaA-like prealbumin fold" evidence="10">
    <location>
        <begin position="1593"/>
        <end position="1674"/>
    </location>
</feature>
<evidence type="ECO:0000256" key="1">
    <source>
        <dbReference type="ARBA" id="ARBA00004168"/>
    </source>
</evidence>
<dbReference type="Gene3D" id="2.60.40.10">
    <property type="entry name" value="Immunoglobulins"/>
    <property type="match status" value="13"/>
</dbReference>
<feature type="domain" description="SpaA-like prealbumin fold" evidence="10">
    <location>
        <begin position="572"/>
        <end position="657"/>
    </location>
</feature>
<feature type="compositionally biased region" description="Basic and acidic residues" evidence="7">
    <location>
        <begin position="1694"/>
        <end position="1705"/>
    </location>
</feature>
<dbReference type="InterPro" id="IPR041033">
    <property type="entry name" value="SpaA_PFL_dom_1"/>
</dbReference>
<evidence type="ECO:0000259" key="11">
    <source>
        <dbReference type="Pfam" id="PF17961"/>
    </source>
</evidence>
<evidence type="ECO:0000259" key="10">
    <source>
        <dbReference type="Pfam" id="PF17802"/>
    </source>
</evidence>
<dbReference type="GO" id="GO:0007155">
    <property type="term" value="P:cell adhesion"/>
    <property type="evidence" value="ECO:0007669"/>
    <property type="project" value="InterPro"/>
</dbReference>
<comment type="similarity">
    <text evidence="2">Belongs to the serine-aspartate repeat-containing protein (SDr) family.</text>
</comment>
<evidence type="ECO:0000313" key="13">
    <source>
        <dbReference type="Proteomes" id="UP000464780"/>
    </source>
</evidence>
<feature type="domain" description="SpaA-like prealbumin fold" evidence="10">
    <location>
        <begin position="756"/>
        <end position="839"/>
    </location>
</feature>
<evidence type="ECO:0000313" key="12">
    <source>
        <dbReference type="EMBL" id="QHV42476.1"/>
    </source>
</evidence>
<reference evidence="12 13" key="1">
    <citation type="submission" date="2018-03" db="EMBL/GenBank/DDBJ databases">
        <title>The complete genome of bacterial strain SGAir0260.</title>
        <authorList>
            <person name="Schuster S.C."/>
        </authorList>
    </citation>
    <scope>NUCLEOTIDE SEQUENCE [LARGE SCALE GENOMIC DNA]</scope>
    <source>
        <strain evidence="12 13">SGAir0260</strain>
    </source>
</reference>
<keyword evidence="8" id="KW-1133">Transmembrane helix</keyword>
<evidence type="ECO:0000259" key="9">
    <source>
        <dbReference type="Pfam" id="PF05737"/>
    </source>
</evidence>
<feature type="domain" description="SpaA-like prealbumin fold" evidence="10">
    <location>
        <begin position="1128"/>
        <end position="1211"/>
    </location>
</feature>
<feature type="compositionally biased region" description="Pro residues" evidence="7">
    <location>
        <begin position="1746"/>
        <end position="1781"/>
    </location>
</feature>
<dbReference type="Pfam" id="PF05737">
    <property type="entry name" value="Collagen_bind"/>
    <property type="match status" value="1"/>
</dbReference>
<dbReference type="PANTHER" id="PTHR36108">
    <property type="entry name" value="COLOSSIN-B-RELATED"/>
    <property type="match status" value="1"/>
</dbReference>
<feature type="compositionally biased region" description="Pro residues" evidence="7">
    <location>
        <begin position="1706"/>
        <end position="1717"/>
    </location>
</feature>
<dbReference type="GO" id="GO:0005518">
    <property type="term" value="F:collagen binding"/>
    <property type="evidence" value="ECO:0007669"/>
    <property type="project" value="InterPro"/>
</dbReference>
<keyword evidence="4" id="KW-0964">Secreted</keyword>
<feature type="compositionally biased region" description="Basic and acidic residues" evidence="7">
    <location>
        <begin position="1718"/>
        <end position="1745"/>
    </location>
</feature>
<feature type="domain" description="SpaA-like prealbumin fold" evidence="10">
    <location>
        <begin position="849"/>
        <end position="931"/>
    </location>
</feature>
<evidence type="ECO:0000256" key="5">
    <source>
        <dbReference type="ARBA" id="ARBA00022729"/>
    </source>
</evidence>
<dbReference type="InterPro" id="IPR041171">
    <property type="entry name" value="SDR_Ig"/>
</dbReference>
<dbReference type="PANTHER" id="PTHR36108:SF13">
    <property type="entry name" value="COLOSSIN-B-RELATED"/>
    <property type="match status" value="1"/>
</dbReference>
<keyword evidence="5" id="KW-0732">Signal</keyword>
<protein>
    <submittedName>
        <fullName evidence="12">Isopeptide-forming domain-containing fimbrial protein</fullName>
    </submittedName>
</protein>
<dbReference type="EMBL" id="CP028009">
    <property type="protein sequence ID" value="QHV42476.1"/>
    <property type="molecule type" value="Genomic_DNA"/>
</dbReference>
<feature type="domain" description="SpaA-like prealbumin fold" evidence="10">
    <location>
        <begin position="1221"/>
        <end position="1303"/>
    </location>
</feature>
<dbReference type="Gene3D" id="2.60.40.740">
    <property type="match status" value="2"/>
</dbReference>
<feature type="transmembrane region" description="Helical" evidence="8">
    <location>
        <begin position="1801"/>
        <end position="1818"/>
    </location>
</feature>
<keyword evidence="6" id="KW-0572">Peptidoglycan-anchor</keyword>
<dbReference type="InterPro" id="IPR011252">
    <property type="entry name" value="Fibrogen-bd_dom1"/>
</dbReference>
<proteinExistence type="inferred from homology"/>
<evidence type="ECO:0000256" key="4">
    <source>
        <dbReference type="ARBA" id="ARBA00022525"/>
    </source>
</evidence>
<sequence>MQMKSTKRHISMVSLVFLVLFSVLNVWAPVIQAAVMKSPVDEINISRTDGTTSEPYQASDGMKVEVKWSAKEKIKSGDQFTIDMPKEFRKDLMNMSFPLKDAEGKTVGTCEMKKGLLTCTMGDYVEGKNNIKGSLFVEFYFGLEAYDGVKEIPLEFNVDGQIVNKEVNVSNTTERPKPQPNTENLLKWGSYNQEDPSIADWLVYVNATGTEMQDLKLTDTLGPGHELITDSVLLEEAVFEDGYAPTNIKPANLSNIKINATKTGFTIEFPDSSKGYILRYKTKVTNPAAKPHKNTVKLEGKNIKTEEKVGQVFVSGGGGSGSGDNNPPSIEKNIVDENGKLVENEQLTQMDQVIQYQVGTHIPNDPPKYTSMVISDDLEDVLEVLEAKVYDKNGQDITSKGTLNIDKQRSEVTFTFGENFDYKSYEDQIINLSIKAKIKNNADLSSYVDKKIPNKAELHFDDKTLTSKEVTITPPEAPKDGTVSLHKIDSENPNKGLKGAEFEVRNSANEVVAKLTTDEKGFSVPQTLAPGTYKVYETVAPEGYQKLTSPVEVTLQAGETKTIEIKNTVQKGQIEIKKIDSENGEKPLANAEFDIVKDGVVVEHIVTDKDGKAISKPLALGKYILKETKAPEGYQLKETEFEVSVTGDGIFPIQVENAMVDKGNIEITKVDKENGAVLAGVEFEVQDEKDGVVRKVVTDKDGKANVSDLSVGKYKLVETKSLPGYKKLTEPVPFEITKGMTKAVSIKVENEQLDKGSVEITKIDKDSQKVLEGVVFEVQDEQGKLVTEVKTDKDGKAKISDLSVGKYKLVETKSLPGYKKLTDSVSFEITKGMTTVLSLKVENEQLDKGSVEITKIDKDSKKALKGVVFEVQDEAGTVVKEVKTDKDGKAKISDLSVGKYKLVEKESLPGYKKLTDPVSFEIKKGMTEVLSLKVENEMVDTGNVEITKIDKDSKAPLENVVFEVRDLKGKIVAKVTTDKEGKANVSDLSIGKYELVEVETPAGYKPLEKPISFEIEKGRVTALKLTVENELVDTGNVEITKVDKENKDALADAVFEIQDEAGQVVAKITTDKKGQVQVTNLSVGTYKLVEVKAPKGYKQLVDPITFQIEKGMTKSLALTVENEMLDKGNVEVTKVDKDSQKALASVVFEVQDVQGKVVTEVTTDKEGKAKISDLSVGKYKLVEKKSLPGYKKLTEPVSFEIKKGMTEVLSLKVENEQLDKGSVEITKVDKDSQKALAGVVFEVQDEKGKVVTKVTTDKEGKAKIADLSVGKYKLVEVESLPGYKKLAKPVSFEIKKGMTEVLSLKVENELVDKGSVEITKVDKDSQKVLEDVVFEVQDEQGKVVTEVKTDKNGKAKISDLSVGKYKLVEKESLPGYKQLTEPVPFEIKKGMTEVLSLKIENEMVDTGNVEITKIDKDNKAPLAGVVFEVQDDKGKVVTKVTTDKAGKATVADLSVGKYKLVEVESLPGYKKLEKPVLFEITKGMTKSLAFTVENEMVDTGNVEITKIDKDSKAPLENVVFEVRDSKGKVVAKVTTDKEGKADISDLSIGKYELVEVETPAGYKPLEKPVSFEITKGMTKVLSLQVENEQLDKGSVEITKMAAESKEVLSGAVFEVHDEKGKVVVKVTTDKDGKAKITDLSVGNYTLVEVEAPKGYEKLTNPIPFEITNGMINAVQLEVLNKLNHLAPPGPETPDPEKPGTPDPEKPGTPNPEKPGTPDPEKPGTPDPEKPGTPDPEKPGTPDPEKPGTPNPEKPGTPDPEKPGTPNPEKPGTPDPEKPGTPNPEKLEKELPKTGQKMPVEPYMGALLVMMSFGLLILGRKQQR</sequence>
<feature type="domain" description="SpaA-like prealbumin fold" evidence="10">
    <location>
        <begin position="1314"/>
        <end position="1396"/>
    </location>
</feature>
<dbReference type="RefSeq" id="WP_162279744.1">
    <property type="nucleotide sequence ID" value="NZ_CP028009.1"/>
</dbReference>
<evidence type="ECO:0000256" key="3">
    <source>
        <dbReference type="ARBA" id="ARBA00022512"/>
    </source>
</evidence>
<dbReference type="InterPro" id="IPR013783">
    <property type="entry name" value="Ig-like_fold"/>
</dbReference>
<name>A0AB73UEM4_BACCE</name>
<dbReference type="InterPro" id="IPR026466">
    <property type="entry name" value="Fim_isopep_form_D2_dom"/>
</dbReference>
<feature type="domain" description="SpaA-like prealbumin fold" evidence="10">
    <location>
        <begin position="1500"/>
        <end position="1581"/>
    </location>
</feature>